<dbReference type="AlphaFoldDB" id="A0A1Y5EQB5"/>
<accession>A0A1Y5EQB5</accession>
<reference evidence="2" key="1">
    <citation type="journal article" date="2017" name="Proc. Natl. Acad. Sci. U.S.A.">
        <title>Simulation of Deepwater Horizon oil plume reveals substrate specialization within a complex community of hydrocarbon degraders.</title>
        <authorList>
            <person name="Hu P."/>
            <person name="Dubinsky E.A."/>
            <person name="Probst A.J."/>
            <person name="Wang J."/>
            <person name="Sieber C.M.K."/>
            <person name="Tom L.M."/>
            <person name="Gardinali P."/>
            <person name="Banfield J.F."/>
            <person name="Atlas R.M."/>
            <person name="Andersen G.L."/>
        </authorList>
    </citation>
    <scope>NUCLEOTIDE SEQUENCE [LARGE SCALE GENOMIC DNA]</scope>
</reference>
<comment type="caution">
    <text evidence="1">The sequence shown here is derived from an EMBL/GenBank/DDBJ whole genome shotgun (WGS) entry which is preliminary data.</text>
</comment>
<name>A0A1Y5EQB5_COLPS</name>
<evidence type="ECO:0000313" key="1">
    <source>
        <dbReference type="EMBL" id="OUR84759.1"/>
    </source>
</evidence>
<protein>
    <submittedName>
        <fullName evidence="1">Uncharacterized protein</fullName>
    </submittedName>
</protein>
<dbReference type="EMBL" id="MAAF01000010">
    <property type="protein sequence ID" value="OUR84759.1"/>
    <property type="molecule type" value="Genomic_DNA"/>
</dbReference>
<organism evidence="1 2">
    <name type="scientific">Colwellia psychrerythraea</name>
    <name type="common">Vibrio psychroerythus</name>
    <dbReference type="NCBI Taxonomy" id="28229"/>
    <lineage>
        <taxon>Bacteria</taxon>
        <taxon>Pseudomonadati</taxon>
        <taxon>Pseudomonadota</taxon>
        <taxon>Gammaproteobacteria</taxon>
        <taxon>Alteromonadales</taxon>
        <taxon>Colwelliaceae</taxon>
        <taxon>Colwellia</taxon>
    </lineage>
</organism>
<gene>
    <name evidence="1" type="ORF">A9Q75_01570</name>
</gene>
<dbReference type="Proteomes" id="UP000243053">
    <property type="component" value="Unassembled WGS sequence"/>
</dbReference>
<sequence>MNIDWNHNSLNLLSENSAHEPVHFFNCFVRDPVYTEKTKHNRKQYNPVDRFAINENLMKLLEGNK</sequence>
<proteinExistence type="predicted"/>
<evidence type="ECO:0000313" key="2">
    <source>
        <dbReference type="Proteomes" id="UP000243053"/>
    </source>
</evidence>